<dbReference type="RefSeq" id="XP_007800150.1">
    <property type="nucleotide sequence ID" value="XM_007801959.1"/>
</dbReference>
<evidence type="ECO:0000256" key="1">
    <source>
        <dbReference type="ARBA" id="ARBA00004572"/>
    </source>
</evidence>
<feature type="region of interest" description="Disordered" evidence="5">
    <location>
        <begin position="153"/>
        <end position="181"/>
    </location>
</feature>
<dbReference type="InterPro" id="IPR051701">
    <property type="entry name" value="Mito_OM_Translocase_MSP1"/>
</dbReference>
<dbReference type="GO" id="GO:0005741">
    <property type="term" value="C:mitochondrial outer membrane"/>
    <property type="evidence" value="ECO:0007669"/>
    <property type="project" value="UniProtKB-SubCell"/>
</dbReference>
<gene>
    <name evidence="7" type="ORF">EPUS_03401</name>
</gene>
<proteinExistence type="predicted"/>
<evidence type="ECO:0000256" key="5">
    <source>
        <dbReference type="SAM" id="MobiDB-lite"/>
    </source>
</evidence>
<dbReference type="Pfam" id="PF17862">
    <property type="entry name" value="AAA_lid_3"/>
    <property type="match status" value="1"/>
</dbReference>
<dbReference type="InterPro" id="IPR041569">
    <property type="entry name" value="AAA_lid_3"/>
</dbReference>
<dbReference type="AlphaFoldDB" id="U1GQH5"/>
<dbReference type="eggNOG" id="KOG0737">
    <property type="taxonomic scope" value="Eukaryota"/>
</dbReference>
<keyword evidence="3" id="KW-1000">Mitochondrion outer membrane</keyword>
<evidence type="ECO:0000313" key="7">
    <source>
        <dbReference type="EMBL" id="ERF74211.1"/>
    </source>
</evidence>
<dbReference type="Pfam" id="PF24581">
    <property type="entry name" value="DUF7608"/>
    <property type="match status" value="1"/>
</dbReference>
<keyword evidence="2" id="KW-0547">Nucleotide-binding</keyword>
<keyword evidence="3" id="KW-0496">Mitochondrion</keyword>
<comment type="subcellular location">
    <subcellularLocation>
        <location evidence="1">Mitochondrion outer membrane</location>
        <topology evidence="1">Single-pass membrane protein</topology>
    </subcellularLocation>
</comment>
<dbReference type="InterPro" id="IPR056027">
    <property type="entry name" value="DUF7608"/>
</dbReference>
<organism evidence="7 8">
    <name type="scientific">Endocarpon pusillum (strain Z07020 / HMAS-L-300199)</name>
    <name type="common">Lichen-forming fungus</name>
    <dbReference type="NCBI Taxonomy" id="1263415"/>
    <lineage>
        <taxon>Eukaryota</taxon>
        <taxon>Fungi</taxon>
        <taxon>Dikarya</taxon>
        <taxon>Ascomycota</taxon>
        <taxon>Pezizomycotina</taxon>
        <taxon>Eurotiomycetes</taxon>
        <taxon>Chaetothyriomycetidae</taxon>
        <taxon>Verrucariales</taxon>
        <taxon>Verrucariaceae</taxon>
        <taxon>Endocarpon</taxon>
    </lineage>
</organism>
<feature type="region of interest" description="Disordered" evidence="5">
    <location>
        <begin position="979"/>
        <end position="998"/>
    </location>
</feature>
<dbReference type="HOGENOM" id="CLU_004223_1_0_1"/>
<evidence type="ECO:0000256" key="3">
    <source>
        <dbReference type="ARBA" id="ARBA00022787"/>
    </source>
</evidence>
<dbReference type="GO" id="GO:0005524">
    <property type="term" value="F:ATP binding"/>
    <property type="evidence" value="ECO:0007669"/>
    <property type="project" value="UniProtKB-KW"/>
</dbReference>
<evidence type="ECO:0000313" key="8">
    <source>
        <dbReference type="Proteomes" id="UP000019373"/>
    </source>
</evidence>
<dbReference type="GO" id="GO:0016887">
    <property type="term" value="F:ATP hydrolysis activity"/>
    <property type="evidence" value="ECO:0007669"/>
    <property type="project" value="InterPro"/>
</dbReference>
<feature type="region of interest" description="Disordered" evidence="5">
    <location>
        <begin position="292"/>
        <end position="321"/>
    </location>
</feature>
<evidence type="ECO:0000256" key="4">
    <source>
        <dbReference type="ARBA" id="ARBA00022840"/>
    </source>
</evidence>
<dbReference type="SMART" id="SM00382">
    <property type="entry name" value="AAA"/>
    <property type="match status" value="1"/>
</dbReference>
<dbReference type="Pfam" id="PF00004">
    <property type="entry name" value="AAA"/>
    <property type="match status" value="1"/>
</dbReference>
<keyword evidence="4" id="KW-0067">ATP-binding</keyword>
<dbReference type="InterPro" id="IPR003959">
    <property type="entry name" value="ATPase_AAA_core"/>
</dbReference>
<keyword evidence="3" id="KW-0472">Membrane</keyword>
<dbReference type="OMA" id="CRFIAHR"/>
<dbReference type="Gene3D" id="3.40.50.300">
    <property type="entry name" value="P-loop containing nucleotide triphosphate hydrolases"/>
    <property type="match status" value="1"/>
</dbReference>
<protein>
    <recommendedName>
        <fullName evidence="6">AAA+ ATPase domain-containing protein</fullName>
    </recommendedName>
</protein>
<dbReference type="EMBL" id="KE720887">
    <property type="protein sequence ID" value="ERF74211.1"/>
    <property type="molecule type" value="Genomic_DNA"/>
</dbReference>
<name>U1GQH5_ENDPU</name>
<evidence type="ECO:0000256" key="2">
    <source>
        <dbReference type="ARBA" id="ARBA00022741"/>
    </source>
</evidence>
<feature type="domain" description="AAA+ ATPase" evidence="6">
    <location>
        <begin position="709"/>
        <end position="845"/>
    </location>
</feature>
<dbReference type="PANTHER" id="PTHR45644">
    <property type="entry name" value="AAA ATPASE, PUTATIVE (AFU_ORTHOLOGUE AFUA_2G12920)-RELATED-RELATED"/>
    <property type="match status" value="1"/>
</dbReference>
<evidence type="ECO:0000259" key="6">
    <source>
        <dbReference type="SMART" id="SM00382"/>
    </source>
</evidence>
<dbReference type="InterPro" id="IPR003593">
    <property type="entry name" value="AAA+_ATPase"/>
</dbReference>
<keyword evidence="8" id="KW-1185">Reference proteome</keyword>
<accession>U1GQH5</accession>
<dbReference type="Gene3D" id="1.10.8.60">
    <property type="match status" value="1"/>
</dbReference>
<dbReference type="GeneID" id="19238444"/>
<reference evidence="8" key="1">
    <citation type="journal article" date="2014" name="BMC Genomics">
        <title>Genome characteristics reveal the impact of lichenization on lichen-forming fungus Endocarpon pusillum Hedwig (Verrucariales, Ascomycota).</title>
        <authorList>
            <person name="Wang Y.-Y."/>
            <person name="Liu B."/>
            <person name="Zhang X.-Y."/>
            <person name="Zhou Q.-M."/>
            <person name="Zhang T."/>
            <person name="Li H."/>
            <person name="Yu Y.-F."/>
            <person name="Zhang X.-L."/>
            <person name="Hao X.-Y."/>
            <person name="Wang M."/>
            <person name="Wang L."/>
            <person name="Wei J.-C."/>
        </authorList>
    </citation>
    <scope>NUCLEOTIDE SEQUENCE [LARGE SCALE GENOMIC DNA]</scope>
    <source>
        <strain evidence="8">Z07020 / HMAS-L-300199</strain>
    </source>
</reference>
<feature type="compositionally biased region" description="Acidic residues" evidence="5">
    <location>
        <begin position="304"/>
        <end position="316"/>
    </location>
</feature>
<feature type="region of interest" description="Disordered" evidence="5">
    <location>
        <begin position="25"/>
        <end position="111"/>
    </location>
</feature>
<feature type="compositionally biased region" description="Basic and acidic residues" evidence="5">
    <location>
        <begin position="292"/>
        <end position="303"/>
    </location>
</feature>
<dbReference type="Proteomes" id="UP000019373">
    <property type="component" value="Unassembled WGS sequence"/>
</dbReference>
<dbReference type="PANTHER" id="PTHR45644:SF56">
    <property type="entry name" value="AAA ATPASE, PUTATIVE (AFU_ORTHOLOGUE AFUA_2G12920)-RELATED"/>
    <property type="match status" value="1"/>
</dbReference>
<feature type="compositionally biased region" description="Acidic residues" evidence="5">
    <location>
        <begin position="168"/>
        <end position="177"/>
    </location>
</feature>
<dbReference type="InterPro" id="IPR027417">
    <property type="entry name" value="P-loop_NTPase"/>
</dbReference>
<dbReference type="SUPFAM" id="SSF52540">
    <property type="entry name" value="P-loop containing nucleoside triphosphate hydrolases"/>
    <property type="match status" value="1"/>
</dbReference>
<dbReference type="OrthoDB" id="39734at2759"/>
<feature type="region of interest" description="Disordered" evidence="5">
    <location>
        <begin position="340"/>
        <end position="361"/>
    </location>
</feature>
<sequence>MHPVVRTLVASAPRKPFRYTCRRLANRRFPQPSRKFHQTPRQPASEGGSEKADGAVTSAEVRDDPEARRPEDTSQEKDSSTALSIPSPRDLAHYGSAARRSKRSKAHQEVKPSVRIPDWFIDNNVQPVEDIGRSPIVLVKWSSEKAEYVDSAENTHIYPGDAPGTEPLGEETSEATSEDVSQSPKTLYYVESFQWHELVSTSRGLLRLPTPFVADDVASRKNHLTLHYAGEGGDYLLDELVQKLALEVRADTVVLDALDITDLACDPHNISLSDDAADDRRLLSYDVYQKEEGHNNEVRREDEPANEFEEQAEQDDSLGGIRPAMPTVLLDVRGSALDLAGGDMPRGRRSERQSGSPGSVLSNLGSFFAGKSASEQQRATAAEQRLTPLIEAVIAGPLLKRAMRKDSTADIEPLEASPTSPAVQVDSPLILHIRDIKALQQTAFGRKFLNALYAQIESRRRRGQKVMVVGTDTLPKGEQYSVDNIRSLQSQPPGNISRTMVITPVVPSKDAGLTLRQDKQKRTRAINLRHLWQMLSIKLPGLYAGSQLQQKWISLSEDFSIERFYALELLGADRHLWTFDQVHRLATMIVGQLESDTAASVDDCVNQACTNLKGSDNAKFAWTDRQKASRVKSKPDIERTETQRLDKIRKKANRYEKKLIGGVIEPHKIATTFDQVHAPLDTIDALKTLTALSLIRPDAFKYGVLASDKIPGLLLYGPPGTGKTLLAKAVAKESGATVLEVSGAELNDMYVGEGEKNVKALFSLAKKLTPCVVFIDEADAVFSARGGGQRRVSHRELLNQFLREWDGMNNDAGSAFIMVATNRPFDLDDAVLRRLPRRLLVDLPSENDRLEILKIHLRGETLAEDVNLPELAAKTPFYSGSDLKNLSVAAALNCVQEENLQAQNHTGDDAFEHAEKRTLTAVHFDKALKDISASISEDMSSLKEIKKFDEQFGDKRGKKKKSPKWGFNTAAEADKVLDTVKGPRDTGPKAERHGNRDLVDGFSNEPLLTFTLQSEYPADSLPKVPYLSIPQGSSVLVLSFAERGTFFVISQERLAQRSSERGVYYMVSPSQPSKPASNCFRELKSTSSAQTPSTSIFSLKIPRLVSTLEFYDTPSVASPSATR</sequence>
<feature type="compositionally biased region" description="Basic and acidic residues" evidence="5">
    <location>
        <begin position="60"/>
        <end position="79"/>
    </location>
</feature>